<gene>
    <name evidence="3" type="ORF">ETSY2_00715</name>
</gene>
<accession>W4MGA4</accession>
<keyword evidence="1" id="KW-0732">Signal</keyword>
<dbReference type="InterPro" id="IPR043426">
    <property type="entry name" value="MltB-like"/>
</dbReference>
<comment type="caution">
    <text evidence="3">The sequence shown here is derived from an EMBL/GenBank/DDBJ whole genome shotgun (WGS) entry which is preliminary data.</text>
</comment>
<dbReference type="Gene3D" id="1.10.530.10">
    <property type="match status" value="1"/>
</dbReference>
<feature type="chain" id="PRO_5004846496" description="Transglycosylase SLT domain-containing protein" evidence="1">
    <location>
        <begin position="37"/>
        <end position="406"/>
    </location>
</feature>
<dbReference type="NCBIfam" id="TIGR02283">
    <property type="entry name" value="MltB_2"/>
    <property type="match status" value="1"/>
</dbReference>
<dbReference type="EMBL" id="AZHX01000024">
    <property type="protein sequence ID" value="ETX09228.1"/>
    <property type="molecule type" value="Genomic_DNA"/>
</dbReference>
<dbReference type="AlphaFoldDB" id="W4MGA4"/>
<dbReference type="SUPFAM" id="SSF53955">
    <property type="entry name" value="Lysozyme-like"/>
    <property type="match status" value="1"/>
</dbReference>
<keyword evidence="4" id="KW-1185">Reference proteome</keyword>
<dbReference type="Gene3D" id="1.10.8.350">
    <property type="entry name" value="Bacterial muramidase"/>
    <property type="match status" value="1"/>
</dbReference>
<reference evidence="3 4" key="1">
    <citation type="journal article" date="2014" name="Nature">
        <title>An environmental bacterial taxon with a large and distinct metabolic repertoire.</title>
        <authorList>
            <person name="Wilson M.C."/>
            <person name="Mori T."/>
            <person name="Ruckert C."/>
            <person name="Uria A.R."/>
            <person name="Helf M.J."/>
            <person name="Takada K."/>
            <person name="Gernert C."/>
            <person name="Steffens U.A."/>
            <person name="Heycke N."/>
            <person name="Schmitt S."/>
            <person name="Rinke C."/>
            <person name="Helfrich E.J."/>
            <person name="Brachmann A.O."/>
            <person name="Gurgui C."/>
            <person name="Wakimoto T."/>
            <person name="Kracht M."/>
            <person name="Crusemann M."/>
            <person name="Hentschel U."/>
            <person name="Abe I."/>
            <person name="Matsunaga S."/>
            <person name="Kalinowski J."/>
            <person name="Takeyama H."/>
            <person name="Piel J."/>
        </authorList>
    </citation>
    <scope>NUCLEOTIDE SEQUENCE [LARGE SCALE GENOMIC DNA]</scope>
    <source>
        <strain evidence="4">TSY2</strain>
    </source>
</reference>
<evidence type="ECO:0000313" key="3">
    <source>
        <dbReference type="EMBL" id="ETX09228.1"/>
    </source>
</evidence>
<organism evidence="3 4">
    <name type="scientific">Candidatus Entotheonella gemina</name>
    <dbReference type="NCBI Taxonomy" id="1429439"/>
    <lineage>
        <taxon>Bacteria</taxon>
        <taxon>Pseudomonadati</taxon>
        <taxon>Nitrospinota/Tectimicrobiota group</taxon>
        <taxon>Candidatus Tectimicrobiota</taxon>
        <taxon>Candidatus Entotheonellia</taxon>
        <taxon>Candidatus Entotheonellales</taxon>
        <taxon>Candidatus Entotheonellaceae</taxon>
        <taxon>Candidatus Entotheonella</taxon>
    </lineage>
</organism>
<dbReference type="PANTHER" id="PTHR30163:SF8">
    <property type="entry name" value="LYTIC MUREIN TRANSGLYCOSYLASE"/>
    <property type="match status" value="1"/>
</dbReference>
<feature type="domain" description="Transglycosylase SLT" evidence="2">
    <location>
        <begin position="46"/>
        <end position="335"/>
    </location>
</feature>
<dbReference type="InterPro" id="IPR023346">
    <property type="entry name" value="Lysozyme-like_dom_sf"/>
</dbReference>
<dbReference type="GO" id="GO:0009253">
    <property type="term" value="P:peptidoglycan catabolic process"/>
    <property type="evidence" value="ECO:0007669"/>
    <property type="project" value="TreeGrafter"/>
</dbReference>
<protein>
    <recommendedName>
        <fullName evidence="2">Transglycosylase SLT domain-containing protein</fullName>
    </recommendedName>
</protein>
<proteinExistence type="predicted"/>
<feature type="non-terminal residue" evidence="3">
    <location>
        <position position="406"/>
    </location>
</feature>
<dbReference type="PANTHER" id="PTHR30163">
    <property type="entry name" value="MEMBRANE-BOUND LYTIC MUREIN TRANSGLYCOSYLASE B"/>
    <property type="match status" value="1"/>
</dbReference>
<dbReference type="Proteomes" id="UP000019140">
    <property type="component" value="Unassembled WGS sequence"/>
</dbReference>
<feature type="signal peptide" evidence="1">
    <location>
        <begin position="1"/>
        <end position="36"/>
    </location>
</feature>
<dbReference type="FunFam" id="1.10.8.350:FF:000001">
    <property type="entry name" value="Lytic murein transglycosylase B"/>
    <property type="match status" value="1"/>
</dbReference>
<evidence type="ECO:0000313" key="4">
    <source>
        <dbReference type="Proteomes" id="UP000019140"/>
    </source>
</evidence>
<dbReference type="Pfam" id="PF13406">
    <property type="entry name" value="SLT_2"/>
    <property type="match status" value="1"/>
</dbReference>
<dbReference type="InterPro" id="IPR011970">
    <property type="entry name" value="MltB_2"/>
</dbReference>
<name>W4MGA4_9BACT</name>
<dbReference type="HOGENOM" id="CLU_035402_0_2_7"/>
<evidence type="ECO:0000259" key="2">
    <source>
        <dbReference type="Pfam" id="PF13406"/>
    </source>
</evidence>
<sequence>MTRPFKFRTPSITRHPCRWFLFVPLTFLLAATLATAQNGNANFPAPWLEALRADARKRGIGTDTLDAVLRDIKPIPRVIELDRRQPEGRMTFAEYLKLVVPSSRVQRGRSLLAQHQALLDEVSAKYGVPASVIVALWGVESDYGRRTGGFPVIGALATLAYDGRRGAYFRGELLNALQILNEGHITPAQMTGSWAGAMGQSQFMPSSFLSRAVDHDGDGRRDIWTTHADVFASAANYLKRAGWRQGQLWGRRVTLPPNFDADSINLKMIKSLADWQALGVRNAKGQALPKASFSASIVAPDGPDGPAFLVYHNFRVFLKWNRSTYFGTAVGLLSDRINAPQVEAAPQGQTAPQGSMELSKEILMAINIPFGVRVILPDDPDHSREQTETAQTAFEAGQLDAAAYHE</sequence>
<dbReference type="InterPro" id="IPR031304">
    <property type="entry name" value="SLT_2"/>
</dbReference>
<dbReference type="GO" id="GO:0008933">
    <property type="term" value="F:peptidoglycan lytic transglycosylase activity"/>
    <property type="evidence" value="ECO:0007669"/>
    <property type="project" value="TreeGrafter"/>
</dbReference>
<evidence type="ECO:0000256" key="1">
    <source>
        <dbReference type="SAM" id="SignalP"/>
    </source>
</evidence>
<dbReference type="CDD" id="cd13399">
    <property type="entry name" value="Slt35-like"/>
    <property type="match status" value="1"/>
</dbReference>